<gene>
    <name evidence="4" type="ORF">SAMN03080598_01380</name>
</gene>
<protein>
    <submittedName>
        <fullName evidence="4">CheY chemotaxis protein or a CheY-like REC (Receiver) domain</fullName>
    </submittedName>
</protein>
<keyword evidence="5" id="KW-1185">Reference proteome</keyword>
<evidence type="ECO:0000313" key="5">
    <source>
        <dbReference type="Proteomes" id="UP000236736"/>
    </source>
</evidence>
<dbReference type="PANTHER" id="PTHR44591:SF3">
    <property type="entry name" value="RESPONSE REGULATORY DOMAIN-CONTAINING PROTEIN"/>
    <property type="match status" value="1"/>
</dbReference>
<dbReference type="InterPro" id="IPR001789">
    <property type="entry name" value="Sig_transdc_resp-reg_receiver"/>
</dbReference>
<organism evidence="4 5">
    <name type="scientific">Algoriphagus boritolerans DSM 17298 = JCM 18970</name>
    <dbReference type="NCBI Taxonomy" id="1120964"/>
    <lineage>
        <taxon>Bacteria</taxon>
        <taxon>Pseudomonadati</taxon>
        <taxon>Bacteroidota</taxon>
        <taxon>Cytophagia</taxon>
        <taxon>Cytophagales</taxon>
        <taxon>Cyclobacteriaceae</taxon>
        <taxon>Algoriphagus</taxon>
    </lineage>
</organism>
<dbReference type="SMART" id="SM00448">
    <property type="entry name" value="REC"/>
    <property type="match status" value="1"/>
</dbReference>
<accession>A0A1H5UTC6</accession>
<keyword evidence="1 2" id="KW-0597">Phosphoprotein</keyword>
<evidence type="ECO:0000313" key="4">
    <source>
        <dbReference type="EMBL" id="SEF78299.1"/>
    </source>
</evidence>
<proteinExistence type="predicted"/>
<dbReference type="CDD" id="cd17546">
    <property type="entry name" value="REC_hyHK_CKI1_RcsC-like"/>
    <property type="match status" value="1"/>
</dbReference>
<evidence type="ECO:0000256" key="1">
    <source>
        <dbReference type="ARBA" id="ARBA00022553"/>
    </source>
</evidence>
<dbReference type="Proteomes" id="UP000236736">
    <property type="component" value="Unassembled WGS sequence"/>
</dbReference>
<reference evidence="5" key="1">
    <citation type="submission" date="2016-10" db="EMBL/GenBank/DDBJ databases">
        <authorList>
            <person name="Varghese N."/>
            <person name="Submissions S."/>
        </authorList>
    </citation>
    <scope>NUCLEOTIDE SEQUENCE [LARGE SCALE GENOMIC DNA]</scope>
    <source>
        <strain evidence="5">DSM 17298</strain>
    </source>
</reference>
<dbReference type="STRING" id="1120964.GCA_001313265_02288"/>
<dbReference type="AlphaFoldDB" id="A0A1H5UTC6"/>
<name>A0A1H5UTC6_9BACT</name>
<sequence length="138" mass="15942">MQDAFHILEKVFRDAMKILLVDDDCVHLLILRKIFEKSNDEVVVAHNGKEALQYLEFDPFFNVIMTDIMMPVMDGVEFLEHLKESPQTCKIPTIGITAGDVEYFREKCKNGFDSLVSKPMDFYDLYNLAKSTASHQFN</sequence>
<dbReference type="GO" id="GO:0000160">
    <property type="term" value="P:phosphorelay signal transduction system"/>
    <property type="evidence" value="ECO:0007669"/>
    <property type="project" value="InterPro"/>
</dbReference>
<dbReference type="EMBL" id="FNVR01000005">
    <property type="protein sequence ID" value="SEF78299.1"/>
    <property type="molecule type" value="Genomic_DNA"/>
</dbReference>
<dbReference type="PANTHER" id="PTHR44591">
    <property type="entry name" value="STRESS RESPONSE REGULATOR PROTEIN 1"/>
    <property type="match status" value="1"/>
</dbReference>
<dbReference type="Pfam" id="PF00072">
    <property type="entry name" value="Response_reg"/>
    <property type="match status" value="1"/>
</dbReference>
<dbReference type="SUPFAM" id="SSF52172">
    <property type="entry name" value="CheY-like"/>
    <property type="match status" value="1"/>
</dbReference>
<dbReference type="Gene3D" id="3.40.50.2300">
    <property type="match status" value="1"/>
</dbReference>
<feature type="domain" description="Response regulatory" evidence="3">
    <location>
        <begin position="17"/>
        <end position="133"/>
    </location>
</feature>
<dbReference type="PROSITE" id="PS50110">
    <property type="entry name" value="RESPONSE_REGULATORY"/>
    <property type="match status" value="1"/>
</dbReference>
<dbReference type="InterPro" id="IPR011006">
    <property type="entry name" value="CheY-like_superfamily"/>
</dbReference>
<dbReference type="InterPro" id="IPR050595">
    <property type="entry name" value="Bact_response_regulator"/>
</dbReference>
<evidence type="ECO:0000256" key="2">
    <source>
        <dbReference type="PROSITE-ProRule" id="PRU00169"/>
    </source>
</evidence>
<evidence type="ECO:0000259" key="3">
    <source>
        <dbReference type="PROSITE" id="PS50110"/>
    </source>
</evidence>
<feature type="modified residue" description="4-aspartylphosphate" evidence="2">
    <location>
        <position position="67"/>
    </location>
</feature>